<evidence type="ECO:0000313" key="13">
    <source>
        <dbReference type="Proteomes" id="UP000249633"/>
    </source>
</evidence>
<comment type="caution">
    <text evidence="12">The sequence shown here is derived from an EMBL/GenBank/DDBJ whole genome shotgun (WGS) entry which is preliminary data.</text>
</comment>
<evidence type="ECO:0000256" key="3">
    <source>
        <dbReference type="ARBA" id="ARBA00022448"/>
    </source>
</evidence>
<dbReference type="InterPro" id="IPR037682">
    <property type="entry name" value="TonB_C"/>
</dbReference>
<evidence type="ECO:0000256" key="10">
    <source>
        <dbReference type="SAM" id="MobiDB-lite"/>
    </source>
</evidence>
<evidence type="ECO:0000256" key="9">
    <source>
        <dbReference type="ARBA" id="ARBA00023136"/>
    </source>
</evidence>
<dbReference type="PANTHER" id="PTHR33446">
    <property type="entry name" value="PROTEIN TONB-RELATED"/>
    <property type="match status" value="1"/>
</dbReference>
<evidence type="ECO:0000256" key="6">
    <source>
        <dbReference type="ARBA" id="ARBA00022692"/>
    </source>
</evidence>
<sequence length="262" mass="27727">MAAIVNPSFALDPYTDLPDPSPQRAPGASKAGPAHDPLNEVPVVESISWNPHSPRRRGWLVAIGVAHLAVGWGVAHSMLHTPAKPKPTPVEVRLIAPPPPPPQPTVAPPKVEIQMPLLAPMPLVPPPPVAVVTPLAVSAEAPPSPAVAPRVEATVAVATAPAPAVAPSVRELPAGSVRYLSEPRLHLPRMSRRLGEAGTVLLHIAVDASGQLKSATVKKSSGFERLDQQALIDIRTARFEPYLEKGQPVEWTADAGLQYELR</sequence>
<evidence type="ECO:0000256" key="1">
    <source>
        <dbReference type="ARBA" id="ARBA00004383"/>
    </source>
</evidence>
<evidence type="ECO:0000256" key="4">
    <source>
        <dbReference type="ARBA" id="ARBA00022475"/>
    </source>
</evidence>
<dbReference type="Proteomes" id="UP000249633">
    <property type="component" value="Unassembled WGS sequence"/>
</dbReference>
<dbReference type="AlphaFoldDB" id="A0A2W5DLN8"/>
<keyword evidence="8" id="KW-1133">Transmembrane helix</keyword>
<gene>
    <name evidence="12" type="ORF">DI603_14195</name>
</gene>
<dbReference type="EMBL" id="QFOD01000013">
    <property type="protein sequence ID" value="PZP30674.1"/>
    <property type="molecule type" value="Genomic_DNA"/>
</dbReference>
<dbReference type="InterPro" id="IPR051045">
    <property type="entry name" value="TonB-dependent_transducer"/>
</dbReference>
<accession>A0A2W5DLN8</accession>
<feature type="domain" description="TonB C-terminal" evidence="11">
    <location>
        <begin position="172"/>
        <end position="262"/>
    </location>
</feature>
<dbReference type="GO" id="GO:0055085">
    <property type="term" value="P:transmembrane transport"/>
    <property type="evidence" value="ECO:0007669"/>
    <property type="project" value="InterPro"/>
</dbReference>
<dbReference type="NCBIfam" id="TIGR01352">
    <property type="entry name" value="tonB_Cterm"/>
    <property type="match status" value="1"/>
</dbReference>
<evidence type="ECO:0000256" key="2">
    <source>
        <dbReference type="ARBA" id="ARBA00006555"/>
    </source>
</evidence>
<dbReference type="GO" id="GO:0098797">
    <property type="term" value="C:plasma membrane protein complex"/>
    <property type="evidence" value="ECO:0007669"/>
    <property type="project" value="TreeGrafter"/>
</dbReference>
<keyword evidence="4" id="KW-1003">Cell membrane</keyword>
<dbReference type="GO" id="GO:0015031">
    <property type="term" value="P:protein transport"/>
    <property type="evidence" value="ECO:0007669"/>
    <property type="project" value="UniProtKB-KW"/>
</dbReference>
<dbReference type="PANTHER" id="PTHR33446:SF2">
    <property type="entry name" value="PROTEIN TONB"/>
    <property type="match status" value="1"/>
</dbReference>
<organism evidence="12 13">
    <name type="scientific">Roseateles depolymerans</name>
    <dbReference type="NCBI Taxonomy" id="76731"/>
    <lineage>
        <taxon>Bacteria</taxon>
        <taxon>Pseudomonadati</taxon>
        <taxon>Pseudomonadota</taxon>
        <taxon>Betaproteobacteria</taxon>
        <taxon>Burkholderiales</taxon>
        <taxon>Sphaerotilaceae</taxon>
        <taxon>Roseateles</taxon>
    </lineage>
</organism>
<keyword evidence="3" id="KW-0813">Transport</keyword>
<evidence type="ECO:0000259" key="11">
    <source>
        <dbReference type="PROSITE" id="PS52015"/>
    </source>
</evidence>
<keyword evidence="6" id="KW-0812">Transmembrane</keyword>
<evidence type="ECO:0000256" key="5">
    <source>
        <dbReference type="ARBA" id="ARBA00022519"/>
    </source>
</evidence>
<evidence type="ECO:0000256" key="7">
    <source>
        <dbReference type="ARBA" id="ARBA00022927"/>
    </source>
</evidence>
<keyword evidence="9" id="KW-0472">Membrane</keyword>
<keyword evidence="5" id="KW-0997">Cell inner membrane</keyword>
<evidence type="ECO:0000256" key="8">
    <source>
        <dbReference type="ARBA" id="ARBA00022989"/>
    </source>
</evidence>
<dbReference type="Pfam" id="PF03544">
    <property type="entry name" value="TonB_C"/>
    <property type="match status" value="1"/>
</dbReference>
<evidence type="ECO:0000313" key="12">
    <source>
        <dbReference type="EMBL" id="PZP30674.1"/>
    </source>
</evidence>
<keyword evidence="7" id="KW-0653">Protein transport</keyword>
<protein>
    <submittedName>
        <fullName evidence="12">Energy transducer TonB</fullName>
    </submittedName>
</protein>
<comment type="similarity">
    <text evidence="2">Belongs to the TonB family.</text>
</comment>
<feature type="region of interest" description="Disordered" evidence="10">
    <location>
        <begin position="1"/>
        <end position="37"/>
    </location>
</feature>
<reference evidence="12 13" key="1">
    <citation type="submission" date="2017-08" db="EMBL/GenBank/DDBJ databases">
        <title>Infants hospitalized years apart are colonized by the same room-sourced microbial strains.</title>
        <authorList>
            <person name="Brooks B."/>
            <person name="Olm M.R."/>
            <person name="Firek B.A."/>
            <person name="Baker R."/>
            <person name="Thomas B.C."/>
            <person name="Morowitz M.J."/>
            <person name="Banfield J.F."/>
        </authorList>
    </citation>
    <scope>NUCLEOTIDE SEQUENCE [LARGE SCALE GENOMIC DNA]</scope>
    <source>
        <strain evidence="12">S2_012_000_R2_81</strain>
    </source>
</reference>
<dbReference type="SUPFAM" id="SSF74653">
    <property type="entry name" value="TolA/TonB C-terminal domain"/>
    <property type="match status" value="1"/>
</dbReference>
<dbReference type="InterPro" id="IPR006260">
    <property type="entry name" value="TonB/TolA_C"/>
</dbReference>
<dbReference type="PROSITE" id="PS52015">
    <property type="entry name" value="TONB_CTD"/>
    <property type="match status" value="1"/>
</dbReference>
<comment type="subcellular location">
    <subcellularLocation>
        <location evidence="1">Cell inner membrane</location>
        <topology evidence="1">Single-pass membrane protein</topology>
        <orientation evidence="1">Periplasmic side</orientation>
    </subcellularLocation>
</comment>
<name>A0A2W5DLN8_9BURK</name>
<dbReference type="GO" id="GO:0031992">
    <property type="term" value="F:energy transducer activity"/>
    <property type="evidence" value="ECO:0007669"/>
    <property type="project" value="TreeGrafter"/>
</dbReference>
<proteinExistence type="inferred from homology"/>
<dbReference type="Gene3D" id="3.30.1150.10">
    <property type="match status" value="1"/>
</dbReference>